<dbReference type="KEGG" id="btab:109036701"/>
<evidence type="ECO:0000256" key="6">
    <source>
        <dbReference type="SAM" id="Phobius"/>
    </source>
</evidence>
<dbReference type="InterPro" id="IPR005828">
    <property type="entry name" value="MFS_sugar_transport-like"/>
</dbReference>
<keyword evidence="3 6" id="KW-1133">Transmembrane helix</keyword>
<evidence type="ECO:0000259" key="7">
    <source>
        <dbReference type="PROSITE" id="PS50850"/>
    </source>
</evidence>
<dbReference type="EMBL" id="OU963865">
    <property type="protein sequence ID" value="CAH0770735.1"/>
    <property type="molecule type" value="Genomic_DNA"/>
</dbReference>
<dbReference type="InterPro" id="IPR020846">
    <property type="entry name" value="MFS_dom"/>
</dbReference>
<feature type="transmembrane region" description="Helical" evidence="6">
    <location>
        <begin position="207"/>
        <end position="226"/>
    </location>
</feature>
<accession>A0A9P0CFJ1</accession>
<evidence type="ECO:0000313" key="9">
    <source>
        <dbReference type="Proteomes" id="UP001152759"/>
    </source>
</evidence>
<feature type="transmembrane region" description="Helical" evidence="6">
    <location>
        <begin position="373"/>
        <end position="393"/>
    </location>
</feature>
<evidence type="ECO:0000256" key="4">
    <source>
        <dbReference type="ARBA" id="ARBA00023136"/>
    </source>
</evidence>
<keyword evidence="2 6" id="KW-0812">Transmembrane</keyword>
<sequence>MAPQDTLFGSGEKKKEYDDSVDEVKSLDLETSDSEQSVNMDNMRTALPQVLATLAQSLLLLSLGMIIAVPTIVIGAIYKAKEGLSLDDDQSSWFCSILLIVQPIGSLLSGYVQEVVGRKISLVVVNIPQLVGWYLMYAATTVDMLYWSCVTLGFSIGFMEAPTLAYVGEISQPRLRGMLSCITNSHVPLGHLVEFFIGGYVAKDWRMAMAISAVFPIISILAISQVPESPVWLLTKGRKADAMKALCWLRGWTTPECVRDEFEGLVRYVEASRLQNENQQKAAGKNYVQVPTAGYVNADGKGTTPAKVPAENSYKFKVTIGEKIKDLLRPAMLRPLVLVVSYFFFYNCASLNAIRPYMVPVFQKLRLPKDPHFVAILSAALQVLGGLVCIATVHKLGKRCLSLISMTLCAVACILIGIYAVLIERTDFDCPWFPFIVLLALYFCCNVGISPIPWMLISEVFPSRGRGAGGGVSAALFYIILSIISKTYLDLESIVTFPGVFFVYGLVACAGVIFIFLCLPETEGKTLQEIEDYFTRSRKKGINNLSV</sequence>
<dbReference type="GO" id="GO:0022857">
    <property type="term" value="F:transmembrane transporter activity"/>
    <property type="evidence" value="ECO:0007669"/>
    <property type="project" value="InterPro"/>
</dbReference>
<dbReference type="PANTHER" id="PTHR48021:SF39">
    <property type="entry name" value="MAJOR FACILITATOR SUPERFAMILY (MFS) PROFILE DOMAIN-CONTAINING PROTEIN"/>
    <property type="match status" value="1"/>
</dbReference>
<comment type="subcellular location">
    <subcellularLocation>
        <location evidence="1">Membrane</location>
        <topology evidence="1">Multi-pass membrane protein</topology>
    </subcellularLocation>
</comment>
<dbReference type="InterPro" id="IPR036259">
    <property type="entry name" value="MFS_trans_sf"/>
</dbReference>
<feature type="transmembrane region" description="Helical" evidence="6">
    <location>
        <begin position="179"/>
        <end position="201"/>
    </location>
</feature>
<feature type="compositionally biased region" description="Basic and acidic residues" evidence="5">
    <location>
        <begin position="11"/>
        <end position="25"/>
    </location>
</feature>
<dbReference type="PROSITE" id="PS50850">
    <property type="entry name" value="MFS"/>
    <property type="match status" value="1"/>
</dbReference>
<evidence type="ECO:0000256" key="3">
    <source>
        <dbReference type="ARBA" id="ARBA00022989"/>
    </source>
</evidence>
<feature type="region of interest" description="Disordered" evidence="5">
    <location>
        <begin position="1"/>
        <end position="25"/>
    </location>
</feature>
<evidence type="ECO:0000256" key="2">
    <source>
        <dbReference type="ARBA" id="ARBA00022692"/>
    </source>
</evidence>
<feature type="transmembrane region" description="Helical" evidence="6">
    <location>
        <begin position="333"/>
        <end position="353"/>
    </location>
</feature>
<keyword evidence="4 6" id="KW-0472">Membrane</keyword>
<feature type="transmembrane region" description="Helical" evidence="6">
    <location>
        <begin position="90"/>
        <end position="108"/>
    </location>
</feature>
<evidence type="ECO:0000256" key="1">
    <source>
        <dbReference type="ARBA" id="ARBA00004141"/>
    </source>
</evidence>
<gene>
    <name evidence="8" type="ORF">BEMITA_LOCUS7574</name>
</gene>
<dbReference type="InterPro" id="IPR050549">
    <property type="entry name" value="MFS_Trehalose_Transporter"/>
</dbReference>
<name>A0A9P0CFJ1_BEMTA</name>
<feature type="transmembrane region" description="Helical" evidence="6">
    <location>
        <begin position="501"/>
        <end position="519"/>
    </location>
</feature>
<evidence type="ECO:0000313" key="8">
    <source>
        <dbReference type="EMBL" id="CAH0770735.1"/>
    </source>
</evidence>
<feature type="transmembrane region" description="Helical" evidence="6">
    <location>
        <begin position="435"/>
        <end position="456"/>
    </location>
</feature>
<protein>
    <recommendedName>
        <fullName evidence="7">Major facilitator superfamily (MFS) profile domain-containing protein</fullName>
    </recommendedName>
</protein>
<organism evidence="8 9">
    <name type="scientific">Bemisia tabaci</name>
    <name type="common">Sweetpotato whitefly</name>
    <name type="synonym">Aleurodes tabaci</name>
    <dbReference type="NCBI Taxonomy" id="7038"/>
    <lineage>
        <taxon>Eukaryota</taxon>
        <taxon>Metazoa</taxon>
        <taxon>Ecdysozoa</taxon>
        <taxon>Arthropoda</taxon>
        <taxon>Hexapoda</taxon>
        <taxon>Insecta</taxon>
        <taxon>Pterygota</taxon>
        <taxon>Neoptera</taxon>
        <taxon>Paraneoptera</taxon>
        <taxon>Hemiptera</taxon>
        <taxon>Sternorrhyncha</taxon>
        <taxon>Aleyrodoidea</taxon>
        <taxon>Aleyrodidae</taxon>
        <taxon>Aleyrodinae</taxon>
        <taxon>Bemisia</taxon>
    </lineage>
</organism>
<dbReference type="AlphaFoldDB" id="A0A9P0CFJ1"/>
<proteinExistence type="predicted"/>
<dbReference type="Proteomes" id="UP001152759">
    <property type="component" value="Chromosome 4"/>
</dbReference>
<feature type="transmembrane region" description="Helical" evidence="6">
    <location>
        <begin position="400"/>
        <end position="423"/>
    </location>
</feature>
<reference evidence="8" key="1">
    <citation type="submission" date="2021-12" db="EMBL/GenBank/DDBJ databases">
        <authorList>
            <person name="King R."/>
        </authorList>
    </citation>
    <scope>NUCLEOTIDE SEQUENCE</scope>
</reference>
<feature type="domain" description="Major facilitator superfamily (MFS) profile" evidence="7">
    <location>
        <begin position="50"/>
        <end position="523"/>
    </location>
</feature>
<dbReference type="Gene3D" id="1.20.1250.20">
    <property type="entry name" value="MFS general substrate transporter like domains"/>
    <property type="match status" value="1"/>
</dbReference>
<dbReference type="PANTHER" id="PTHR48021">
    <property type="match status" value="1"/>
</dbReference>
<keyword evidence="9" id="KW-1185">Reference proteome</keyword>
<feature type="transmembrane region" description="Helical" evidence="6">
    <location>
        <begin position="468"/>
        <end position="489"/>
    </location>
</feature>
<feature type="transmembrane region" description="Helical" evidence="6">
    <location>
        <begin position="145"/>
        <end position="167"/>
    </location>
</feature>
<dbReference type="SUPFAM" id="SSF103473">
    <property type="entry name" value="MFS general substrate transporter"/>
    <property type="match status" value="1"/>
</dbReference>
<dbReference type="GO" id="GO:0016020">
    <property type="term" value="C:membrane"/>
    <property type="evidence" value="ECO:0007669"/>
    <property type="project" value="UniProtKB-SubCell"/>
</dbReference>
<feature type="transmembrane region" description="Helical" evidence="6">
    <location>
        <begin position="120"/>
        <end position="139"/>
    </location>
</feature>
<evidence type="ECO:0000256" key="5">
    <source>
        <dbReference type="SAM" id="MobiDB-lite"/>
    </source>
</evidence>
<dbReference type="Pfam" id="PF00083">
    <property type="entry name" value="Sugar_tr"/>
    <property type="match status" value="2"/>
</dbReference>
<feature type="transmembrane region" description="Helical" evidence="6">
    <location>
        <begin position="50"/>
        <end position="78"/>
    </location>
</feature>